<dbReference type="FunFam" id="3.30.200.20:FF:000142">
    <property type="entry name" value="Cysteine-rich receptor-like protein kinase 10"/>
    <property type="match status" value="1"/>
</dbReference>
<keyword evidence="2" id="KW-0723">Serine/threonine-protein kinase</keyword>
<evidence type="ECO:0000256" key="12">
    <source>
        <dbReference type="ARBA" id="ARBA00023136"/>
    </source>
</evidence>
<evidence type="ECO:0000256" key="11">
    <source>
        <dbReference type="ARBA" id="ARBA00022989"/>
    </source>
</evidence>
<dbReference type="GO" id="GO:0005886">
    <property type="term" value="C:plasma membrane"/>
    <property type="evidence" value="ECO:0007669"/>
    <property type="project" value="TreeGrafter"/>
</dbReference>
<dbReference type="PROSITE" id="PS00107">
    <property type="entry name" value="PROTEIN_KINASE_ATP"/>
    <property type="match status" value="1"/>
</dbReference>
<dbReference type="PROSITE" id="PS51473">
    <property type="entry name" value="GNK2"/>
    <property type="match status" value="2"/>
</dbReference>
<dbReference type="Pfam" id="PF01657">
    <property type="entry name" value="Stress-antifung"/>
    <property type="match status" value="2"/>
</dbReference>
<dbReference type="GO" id="GO:0005524">
    <property type="term" value="F:ATP binding"/>
    <property type="evidence" value="ECO:0007669"/>
    <property type="project" value="UniProtKB-UniRule"/>
</dbReference>
<dbReference type="GO" id="GO:0004674">
    <property type="term" value="F:protein serine/threonine kinase activity"/>
    <property type="evidence" value="ECO:0007669"/>
    <property type="project" value="UniProtKB-KW"/>
</dbReference>
<proteinExistence type="predicted"/>
<dbReference type="FunCoup" id="A0A2G5CJY1">
    <property type="interactions" value="443"/>
</dbReference>
<keyword evidence="8 15" id="KW-0547">Nucleotide-binding</keyword>
<evidence type="ECO:0000256" key="7">
    <source>
        <dbReference type="ARBA" id="ARBA00022737"/>
    </source>
</evidence>
<evidence type="ECO:0000256" key="14">
    <source>
        <dbReference type="ARBA" id="ARBA00023180"/>
    </source>
</evidence>
<dbReference type="Gene3D" id="1.10.510.10">
    <property type="entry name" value="Transferase(Phosphotransferase) domain 1"/>
    <property type="match status" value="1"/>
</dbReference>
<evidence type="ECO:0000256" key="3">
    <source>
        <dbReference type="ARBA" id="ARBA00022553"/>
    </source>
</evidence>
<dbReference type="InterPro" id="IPR008271">
    <property type="entry name" value="Ser/Thr_kinase_AS"/>
</dbReference>
<comment type="subcellular location">
    <subcellularLocation>
        <location evidence="1">Membrane</location>
        <topology evidence="1">Single-pass membrane protein</topology>
    </subcellularLocation>
</comment>
<dbReference type="FunFam" id="1.10.510.10:FF:000343">
    <property type="entry name" value="Cysteine-rich receptor-like protein kinase 28"/>
    <property type="match status" value="1"/>
</dbReference>
<dbReference type="PANTHER" id="PTHR27002:SF1074">
    <property type="entry name" value="CYSTEINE-RICH RECEPTOR-KINASE-LIKE PROTEIN"/>
    <property type="match status" value="1"/>
</dbReference>
<dbReference type="FunFam" id="3.30.430.20:FF:000002">
    <property type="entry name" value="Cysteine-rich receptor-like protein kinase 10"/>
    <property type="match status" value="1"/>
</dbReference>
<evidence type="ECO:0000256" key="13">
    <source>
        <dbReference type="ARBA" id="ARBA00023170"/>
    </source>
</evidence>
<reference evidence="21 22" key="1">
    <citation type="submission" date="2017-09" db="EMBL/GenBank/DDBJ databases">
        <title>WGS assembly of Aquilegia coerulea Goldsmith.</title>
        <authorList>
            <person name="Hodges S."/>
            <person name="Kramer E."/>
            <person name="Nordborg M."/>
            <person name="Tomkins J."/>
            <person name="Borevitz J."/>
            <person name="Derieg N."/>
            <person name="Yan J."/>
            <person name="Mihaltcheva S."/>
            <person name="Hayes R.D."/>
            <person name="Rokhsar D."/>
        </authorList>
    </citation>
    <scope>NUCLEOTIDE SEQUENCE [LARGE SCALE GENOMIC DNA]</scope>
    <source>
        <strain evidence="22">cv. Goldsmith</strain>
    </source>
</reference>
<keyword evidence="11 17" id="KW-1133">Transmembrane helix</keyword>
<feature type="domain" description="Gnk2-homologous" evidence="20">
    <location>
        <begin position="24"/>
        <end position="131"/>
    </location>
</feature>
<evidence type="ECO:0000256" key="8">
    <source>
        <dbReference type="ARBA" id="ARBA00022741"/>
    </source>
</evidence>
<dbReference type="Pfam" id="PF07714">
    <property type="entry name" value="PK_Tyr_Ser-Thr"/>
    <property type="match status" value="1"/>
</dbReference>
<name>A0A2G5CJY1_AQUCA</name>
<feature type="signal peptide" evidence="18">
    <location>
        <begin position="1"/>
        <end position="22"/>
    </location>
</feature>
<dbReference type="Gene3D" id="3.30.430.20">
    <property type="entry name" value="Gnk2 domain, C-X8-C-X2-C motif"/>
    <property type="match status" value="2"/>
</dbReference>
<dbReference type="OrthoDB" id="4062651at2759"/>
<evidence type="ECO:0000313" key="22">
    <source>
        <dbReference type="Proteomes" id="UP000230069"/>
    </source>
</evidence>
<dbReference type="PROSITE" id="PS50011">
    <property type="entry name" value="PROTEIN_KINASE_DOM"/>
    <property type="match status" value="1"/>
</dbReference>
<dbReference type="Proteomes" id="UP000230069">
    <property type="component" value="Unassembled WGS sequence"/>
</dbReference>
<evidence type="ECO:0000256" key="17">
    <source>
        <dbReference type="SAM" id="Phobius"/>
    </source>
</evidence>
<protein>
    <submittedName>
        <fullName evidence="21">Uncharacterized protein</fullName>
    </submittedName>
</protein>
<dbReference type="InParanoid" id="A0A2G5CJY1"/>
<dbReference type="CDD" id="cd23509">
    <property type="entry name" value="Gnk2-like"/>
    <property type="match status" value="2"/>
</dbReference>
<sequence length="654" mass="74359">MRYFGLFILVLSFTLEFNLNTAQLTYLYKFCRGDNYTSNSTYESNLKLLLSSLSSNSTRPNNTIRFYNATAGSFPDRVYGQFQCRVDVPIDICNRCITTASEEIALRKCPNKIETIIWYGECMLRYSNASITSVMQLRPTYWKWNTINFTDPDRFNPILDRLMDRLMTQAVYNSTDMFAIGEANLTVYDKIYGLVQCTQDINTTECNQCLRDAVGNMREWFVNKIGGRGMKPSCHFRYEMNKFYFTEALQSVPPPRASPPSNANVTNGQKKTSKRVVIIVVPTLILAVLLSTITIYFCFRKTKKFEIATDDDEIKTVESLQFSIEMVRTATKKFSDANKLGEGGFGAVYKGRLSDGKEIAVKRLSKNSAQGVLEFKNEVLLLAKLHHKNLVRLFGFCLERDEKLLIYEFVPNASLDQFIFDPIKRTHLNWETRYKIIGGIARGLVYLHEDSQLKIIHRDLKAANILLDAEMNPKIADFGMARLFLVDQTHADTKRIVGTFGYMAPEYVMHGQFSTKSDVYSFGVLILEIISGRKNNQSEYDDEDLLTYAWRHWEEGTVLEVLEPTLKEQNPRTEVMRCIHIGLLCVQEDVALRPTMASVVLMLSNDSVSLSLPLAPAFSFSSIRESPTSSEHGGSTMESSQYLGLDQSISSSTS</sequence>
<evidence type="ECO:0000259" key="19">
    <source>
        <dbReference type="PROSITE" id="PS50011"/>
    </source>
</evidence>
<dbReference type="InterPro" id="IPR017441">
    <property type="entry name" value="Protein_kinase_ATP_BS"/>
</dbReference>
<dbReference type="STRING" id="218851.A0A2G5CJY1"/>
<feature type="domain" description="Gnk2-homologous" evidence="20">
    <location>
        <begin position="137"/>
        <end position="243"/>
    </location>
</feature>
<keyword evidence="7" id="KW-0677">Repeat</keyword>
<dbReference type="InterPro" id="IPR001245">
    <property type="entry name" value="Ser-Thr/Tyr_kinase_cat_dom"/>
</dbReference>
<evidence type="ECO:0000256" key="4">
    <source>
        <dbReference type="ARBA" id="ARBA00022679"/>
    </source>
</evidence>
<feature type="region of interest" description="Disordered" evidence="16">
    <location>
        <begin position="625"/>
        <end position="654"/>
    </location>
</feature>
<keyword evidence="10 15" id="KW-0067">ATP-binding</keyword>
<feature type="domain" description="Protein kinase" evidence="19">
    <location>
        <begin position="334"/>
        <end position="608"/>
    </location>
</feature>
<evidence type="ECO:0000256" key="5">
    <source>
        <dbReference type="ARBA" id="ARBA00022692"/>
    </source>
</evidence>
<keyword evidence="22" id="KW-1185">Reference proteome</keyword>
<keyword evidence="3" id="KW-0597">Phosphoprotein</keyword>
<feature type="binding site" evidence="15">
    <location>
        <position position="362"/>
    </location>
    <ligand>
        <name>ATP</name>
        <dbReference type="ChEBI" id="CHEBI:30616"/>
    </ligand>
</feature>
<feature type="transmembrane region" description="Helical" evidence="17">
    <location>
        <begin position="276"/>
        <end position="299"/>
    </location>
</feature>
<dbReference type="InterPro" id="IPR011009">
    <property type="entry name" value="Kinase-like_dom_sf"/>
</dbReference>
<dbReference type="AlphaFoldDB" id="A0A2G5CJY1"/>
<evidence type="ECO:0000256" key="2">
    <source>
        <dbReference type="ARBA" id="ARBA00022527"/>
    </source>
</evidence>
<dbReference type="PANTHER" id="PTHR27002">
    <property type="entry name" value="RECEPTOR-LIKE SERINE/THREONINE-PROTEIN KINASE SD1-8"/>
    <property type="match status" value="1"/>
</dbReference>
<evidence type="ECO:0000259" key="20">
    <source>
        <dbReference type="PROSITE" id="PS51473"/>
    </source>
</evidence>
<evidence type="ECO:0000256" key="1">
    <source>
        <dbReference type="ARBA" id="ARBA00004167"/>
    </source>
</evidence>
<evidence type="ECO:0000256" key="18">
    <source>
        <dbReference type="SAM" id="SignalP"/>
    </source>
</evidence>
<dbReference type="EMBL" id="KZ305069">
    <property type="protein sequence ID" value="PIA31137.1"/>
    <property type="molecule type" value="Genomic_DNA"/>
</dbReference>
<keyword evidence="6 18" id="KW-0732">Signal</keyword>
<keyword evidence="13" id="KW-0675">Receptor</keyword>
<dbReference type="InterPro" id="IPR002902">
    <property type="entry name" value="GNK2"/>
</dbReference>
<gene>
    <name evidence="21" type="ORF">AQUCO_05200024v1</name>
</gene>
<organism evidence="21 22">
    <name type="scientific">Aquilegia coerulea</name>
    <name type="common">Rocky mountain columbine</name>
    <dbReference type="NCBI Taxonomy" id="218851"/>
    <lineage>
        <taxon>Eukaryota</taxon>
        <taxon>Viridiplantae</taxon>
        <taxon>Streptophyta</taxon>
        <taxon>Embryophyta</taxon>
        <taxon>Tracheophyta</taxon>
        <taxon>Spermatophyta</taxon>
        <taxon>Magnoliopsida</taxon>
        <taxon>Ranunculales</taxon>
        <taxon>Ranunculaceae</taxon>
        <taxon>Thalictroideae</taxon>
        <taxon>Aquilegia</taxon>
    </lineage>
</organism>
<evidence type="ECO:0000256" key="10">
    <source>
        <dbReference type="ARBA" id="ARBA00022840"/>
    </source>
</evidence>
<dbReference type="InterPro" id="IPR000719">
    <property type="entry name" value="Prot_kinase_dom"/>
</dbReference>
<evidence type="ECO:0000256" key="6">
    <source>
        <dbReference type="ARBA" id="ARBA00022729"/>
    </source>
</evidence>
<dbReference type="SUPFAM" id="SSF56112">
    <property type="entry name" value="Protein kinase-like (PK-like)"/>
    <property type="match status" value="1"/>
</dbReference>
<keyword evidence="12 17" id="KW-0472">Membrane</keyword>
<evidence type="ECO:0000256" key="9">
    <source>
        <dbReference type="ARBA" id="ARBA00022777"/>
    </source>
</evidence>
<feature type="chain" id="PRO_5013942204" evidence="18">
    <location>
        <begin position="23"/>
        <end position="654"/>
    </location>
</feature>
<dbReference type="SMART" id="SM00220">
    <property type="entry name" value="S_TKc"/>
    <property type="match status" value="1"/>
</dbReference>
<keyword evidence="9" id="KW-0418">Kinase</keyword>
<dbReference type="Gene3D" id="3.30.200.20">
    <property type="entry name" value="Phosphorylase Kinase, domain 1"/>
    <property type="match status" value="1"/>
</dbReference>
<evidence type="ECO:0000313" key="21">
    <source>
        <dbReference type="EMBL" id="PIA31137.1"/>
    </source>
</evidence>
<keyword evidence="5 17" id="KW-0812">Transmembrane</keyword>
<keyword evidence="4" id="KW-0808">Transferase</keyword>
<dbReference type="InterPro" id="IPR038408">
    <property type="entry name" value="GNK2_sf"/>
</dbReference>
<evidence type="ECO:0000256" key="16">
    <source>
        <dbReference type="SAM" id="MobiDB-lite"/>
    </source>
</evidence>
<dbReference type="CDD" id="cd14066">
    <property type="entry name" value="STKc_IRAK"/>
    <property type="match status" value="1"/>
</dbReference>
<dbReference type="FunFam" id="3.30.430.20:FF:000003">
    <property type="entry name" value="Cysteine-rich RLK (RECEPTOR-like protein kinase) 10"/>
    <property type="match status" value="1"/>
</dbReference>
<dbReference type="PROSITE" id="PS00108">
    <property type="entry name" value="PROTEIN_KINASE_ST"/>
    <property type="match status" value="1"/>
</dbReference>
<evidence type="ECO:0000256" key="15">
    <source>
        <dbReference type="PROSITE-ProRule" id="PRU10141"/>
    </source>
</evidence>
<accession>A0A2G5CJY1</accession>
<dbReference type="GO" id="GO:0009737">
    <property type="term" value="P:response to abscisic acid"/>
    <property type="evidence" value="ECO:0007669"/>
    <property type="project" value="UniProtKB-ARBA"/>
</dbReference>
<keyword evidence="14" id="KW-0325">Glycoprotein</keyword>